<organism evidence="1 2">
    <name type="scientific">Copranaerobaculum intestinale</name>
    <dbReference type="NCBI Taxonomy" id="2692629"/>
    <lineage>
        <taxon>Bacteria</taxon>
        <taxon>Bacillati</taxon>
        <taxon>Bacillota</taxon>
        <taxon>Erysipelotrichia</taxon>
        <taxon>Erysipelotrichales</taxon>
        <taxon>Erysipelotrichaceae</taxon>
        <taxon>Copranaerobaculum</taxon>
    </lineage>
</organism>
<dbReference type="EMBL" id="WUUQ01000003">
    <property type="protein sequence ID" value="MXQ74152.1"/>
    <property type="molecule type" value="Genomic_DNA"/>
</dbReference>
<dbReference type="AlphaFoldDB" id="A0A6N8U840"/>
<reference evidence="1 2" key="2">
    <citation type="submission" date="2020-01" db="EMBL/GenBank/DDBJ databases">
        <title>Clostridiaceae sp. nov. isolated from the gut of human by culturomics.</title>
        <authorList>
            <person name="Chang Y."/>
        </authorList>
    </citation>
    <scope>NUCLEOTIDE SEQUENCE [LARGE SCALE GENOMIC DNA]</scope>
    <source>
        <strain evidence="1 2">DONG20-135</strain>
    </source>
</reference>
<reference evidence="1 2" key="1">
    <citation type="submission" date="2019-12" db="EMBL/GenBank/DDBJ databases">
        <authorList>
            <person name="Yang R."/>
        </authorList>
    </citation>
    <scope>NUCLEOTIDE SEQUENCE [LARGE SCALE GENOMIC DNA]</scope>
    <source>
        <strain evidence="1 2">DONG20-135</strain>
    </source>
</reference>
<proteinExistence type="predicted"/>
<gene>
    <name evidence="1" type="ORF">GSF08_09395</name>
</gene>
<keyword evidence="2" id="KW-1185">Reference proteome</keyword>
<sequence length="114" mass="13206">MEIQKKLRSAAHFTVSKASDALEAQRLRFYVRDMQKKKQQEYEKLGRYIEDHLQLLIEPDEYVKSCLRQLEEYEYQLHHIDGPSATEKITVCPICQSPVGEPANFCGNCGSRLS</sequence>
<protein>
    <recommendedName>
        <fullName evidence="3">Zinc ribbon domain-containing protein</fullName>
    </recommendedName>
</protein>
<comment type="caution">
    <text evidence="1">The sequence shown here is derived from an EMBL/GenBank/DDBJ whole genome shotgun (WGS) entry which is preliminary data.</text>
</comment>
<dbReference type="RefSeq" id="WP_160625536.1">
    <property type="nucleotide sequence ID" value="NZ_WUUQ01000003.1"/>
</dbReference>
<evidence type="ECO:0000313" key="2">
    <source>
        <dbReference type="Proteomes" id="UP000434036"/>
    </source>
</evidence>
<accession>A0A6N8U840</accession>
<name>A0A6N8U840_9FIRM</name>
<evidence type="ECO:0008006" key="3">
    <source>
        <dbReference type="Google" id="ProtNLM"/>
    </source>
</evidence>
<dbReference type="Proteomes" id="UP000434036">
    <property type="component" value="Unassembled WGS sequence"/>
</dbReference>
<evidence type="ECO:0000313" key="1">
    <source>
        <dbReference type="EMBL" id="MXQ74152.1"/>
    </source>
</evidence>